<feature type="non-terminal residue" evidence="4">
    <location>
        <position position="1"/>
    </location>
</feature>
<evidence type="ECO:0000256" key="2">
    <source>
        <dbReference type="ARBA" id="ARBA00023043"/>
    </source>
</evidence>
<dbReference type="PANTHER" id="PTHR24189">
    <property type="entry name" value="MYOTROPHIN"/>
    <property type="match status" value="1"/>
</dbReference>
<dbReference type="PROSITE" id="PS50297">
    <property type="entry name" value="ANK_REP_REGION"/>
    <property type="match status" value="1"/>
</dbReference>
<feature type="non-terminal residue" evidence="4">
    <location>
        <position position="80"/>
    </location>
</feature>
<keyword evidence="1" id="KW-0677">Repeat</keyword>
<dbReference type="InterPro" id="IPR036770">
    <property type="entry name" value="Ankyrin_rpt-contain_sf"/>
</dbReference>
<organism evidence="4 5">
    <name type="scientific">Ophiobolus disseminans</name>
    <dbReference type="NCBI Taxonomy" id="1469910"/>
    <lineage>
        <taxon>Eukaryota</taxon>
        <taxon>Fungi</taxon>
        <taxon>Dikarya</taxon>
        <taxon>Ascomycota</taxon>
        <taxon>Pezizomycotina</taxon>
        <taxon>Dothideomycetes</taxon>
        <taxon>Pleosporomycetidae</taxon>
        <taxon>Pleosporales</taxon>
        <taxon>Pleosporineae</taxon>
        <taxon>Phaeosphaeriaceae</taxon>
        <taxon>Ophiobolus</taxon>
    </lineage>
</organism>
<dbReference type="InterPro" id="IPR050745">
    <property type="entry name" value="Multifunctional_regulatory"/>
</dbReference>
<dbReference type="EMBL" id="MU006241">
    <property type="protein sequence ID" value="KAF2820161.1"/>
    <property type="molecule type" value="Genomic_DNA"/>
</dbReference>
<name>A0A6A6ZGB8_9PLEO</name>
<dbReference type="Proteomes" id="UP000799424">
    <property type="component" value="Unassembled WGS sequence"/>
</dbReference>
<dbReference type="SUPFAM" id="SSF48403">
    <property type="entry name" value="Ankyrin repeat"/>
    <property type="match status" value="1"/>
</dbReference>
<proteinExistence type="predicted"/>
<gene>
    <name evidence="4" type="ORF">CC86DRAFT_244155</name>
</gene>
<evidence type="ECO:0000313" key="5">
    <source>
        <dbReference type="Proteomes" id="UP000799424"/>
    </source>
</evidence>
<dbReference type="PANTHER" id="PTHR24189:SF50">
    <property type="entry name" value="ANKYRIN REPEAT AND SOCS BOX PROTEIN 2"/>
    <property type="match status" value="1"/>
</dbReference>
<dbReference type="PROSITE" id="PS50088">
    <property type="entry name" value="ANK_REPEAT"/>
    <property type="match status" value="2"/>
</dbReference>
<sequence>VEVLLAAGANVNAINDRGRTALMCVSESRKASSEIIPVLVSNGADVNHVDKSGETALSLIAHFRWIETVDFLLSNGADID</sequence>
<dbReference type="AlphaFoldDB" id="A0A6A6ZGB8"/>
<protein>
    <submittedName>
        <fullName evidence="4">Ankyrin</fullName>
    </submittedName>
</protein>
<dbReference type="Pfam" id="PF12796">
    <property type="entry name" value="Ank_2"/>
    <property type="match status" value="1"/>
</dbReference>
<dbReference type="InterPro" id="IPR002110">
    <property type="entry name" value="Ankyrin_rpt"/>
</dbReference>
<keyword evidence="5" id="KW-1185">Reference proteome</keyword>
<dbReference type="Gene3D" id="1.25.40.20">
    <property type="entry name" value="Ankyrin repeat-containing domain"/>
    <property type="match status" value="1"/>
</dbReference>
<feature type="repeat" description="ANK" evidence="3">
    <location>
        <begin position="52"/>
        <end position="80"/>
    </location>
</feature>
<dbReference type="OrthoDB" id="3763357at2759"/>
<keyword evidence="2 3" id="KW-0040">ANK repeat</keyword>
<evidence type="ECO:0000256" key="1">
    <source>
        <dbReference type="ARBA" id="ARBA00022737"/>
    </source>
</evidence>
<evidence type="ECO:0000256" key="3">
    <source>
        <dbReference type="PROSITE-ProRule" id="PRU00023"/>
    </source>
</evidence>
<feature type="repeat" description="ANK" evidence="3">
    <location>
        <begin position="17"/>
        <end position="51"/>
    </location>
</feature>
<evidence type="ECO:0000313" key="4">
    <source>
        <dbReference type="EMBL" id="KAF2820161.1"/>
    </source>
</evidence>
<reference evidence="4" key="1">
    <citation type="journal article" date="2020" name="Stud. Mycol.">
        <title>101 Dothideomycetes genomes: a test case for predicting lifestyles and emergence of pathogens.</title>
        <authorList>
            <person name="Haridas S."/>
            <person name="Albert R."/>
            <person name="Binder M."/>
            <person name="Bloem J."/>
            <person name="Labutti K."/>
            <person name="Salamov A."/>
            <person name="Andreopoulos B."/>
            <person name="Baker S."/>
            <person name="Barry K."/>
            <person name="Bills G."/>
            <person name="Bluhm B."/>
            <person name="Cannon C."/>
            <person name="Castanera R."/>
            <person name="Culley D."/>
            <person name="Daum C."/>
            <person name="Ezra D."/>
            <person name="Gonzalez J."/>
            <person name="Henrissat B."/>
            <person name="Kuo A."/>
            <person name="Liang C."/>
            <person name="Lipzen A."/>
            <person name="Lutzoni F."/>
            <person name="Magnuson J."/>
            <person name="Mondo S."/>
            <person name="Nolan M."/>
            <person name="Ohm R."/>
            <person name="Pangilinan J."/>
            <person name="Park H.-J."/>
            <person name="Ramirez L."/>
            <person name="Alfaro M."/>
            <person name="Sun H."/>
            <person name="Tritt A."/>
            <person name="Yoshinaga Y."/>
            <person name="Zwiers L.-H."/>
            <person name="Turgeon B."/>
            <person name="Goodwin S."/>
            <person name="Spatafora J."/>
            <person name="Crous P."/>
            <person name="Grigoriev I."/>
        </authorList>
    </citation>
    <scope>NUCLEOTIDE SEQUENCE</scope>
    <source>
        <strain evidence="4">CBS 113818</strain>
    </source>
</reference>
<accession>A0A6A6ZGB8</accession>